<dbReference type="Gene3D" id="2.60.120.290">
    <property type="entry name" value="Spermadhesin, CUB domain"/>
    <property type="match status" value="2"/>
</dbReference>
<keyword evidence="1" id="KW-1015">Disulfide bond</keyword>
<comment type="caution">
    <text evidence="2">Lacks conserved residue(s) required for the propagation of feature annotation.</text>
</comment>
<dbReference type="Pfam" id="PF00431">
    <property type="entry name" value="CUB"/>
    <property type="match status" value="1"/>
</dbReference>
<evidence type="ECO:0000259" key="4">
    <source>
        <dbReference type="PROSITE" id="PS01180"/>
    </source>
</evidence>
<feature type="domain" description="CUB" evidence="4">
    <location>
        <begin position="141"/>
        <end position="219"/>
    </location>
</feature>
<name>A0ABM1SMN0_LIMPO</name>
<dbReference type="InterPro" id="IPR035914">
    <property type="entry name" value="Sperma_CUB_dom_sf"/>
</dbReference>
<evidence type="ECO:0000256" key="2">
    <source>
        <dbReference type="PROSITE-ProRule" id="PRU00059"/>
    </source>
</evidence>
<evidence type="ECO:0000256" key="1">
    <source>
        <dbReference type="ARBA" id="ARBA00023157"/>
    </source>
</evidence>
<dbReference type="GeneID" id="106461820"/>
<evidence type="ECO:0000313" key="5">
    <source>
        <dbReference type="Proteomes" id="UP000694941"/>
    </source>
</evidence>
<gene>
    <name evidence="6" type="primary">LOC106461820</name>
</gene>
<dbReference type="RefSeq" id="XP_022244886.1">
    <property type="nucleotide sequence ID" value="XM_022389178.1"/>
</dbReference>
<dbReference type="PROSITE" id="PS01180">
    <property type="entry name" value="CUB"/>
    <property type="match status" value="1"/>
</dbReference>
<sequence>MLSHLLLWITLLSTVTLGKVIHRPVGRGIREFSGYPETEAMGVGSPASTRYKKSPLLEATYVFDPQSRIIPSKERLGLSSRSVVQSLSLSENEVVQESCVTADGREGTCYDASVCMKRGGVPMGHCVEDSSSVCCLFEVSCGNSSYEEFTYFRNPSFPQPYEKEQLCRIKVGKRKPNICQMRLDFLELDIARPVDGNCSQDMLVISGQNENNLVPRICGLNSGHHFYVDVDESGMVSVHVMMINSYSRKFNIKVTQLECQTYEIVPLHCLQYYTGTHGVIKSFNYDEEGSTVHQGYPNNLDYTICLKKEPGFCSVSYELASGVSGIKPFGVGSVTASSTSTVTAPVVAECPEDFLVIGGIRLCSGRVAASTSIVRGRETNTTTSRLLTDSTPGPFLVRFVSDHAKNARGFNLQYRLNPCK</sequence>
<organism evidence="5 6">
    <name type="scientific">Limulus polyphemus</name>
    <name type="common">Atlantic horseshoe crab</name>
    <dbReference type="NCBI Taxonomy" id="6850"/>
    <lineage>
        <taxon>Eukaryota</taxon>
        <taxon>Metazoa</taxon>
        <taxon>Ecdysozoa</taxon>
        <taxon>Arthropoda</taxon>
        <taxon>Chelicerata</taxon>
        <taxon>Merostomata</taxon>
        <taxon>Xiphosura</taxon>
        <taxon>Limulidae</taxon>
        <taxon>Limulus</taxon>
    </lineage>
</organism>
<dbReference type="PANTHER" id="PTHR33236">
    <property type="entry name" value="INTRAFLAGELLAR TRANSPORT PROTEIN 122 FAMILY PROTEIN-RELATED"/>
    <property type="match status" value="1"/>
</dbReference>
<evidence type="ECO:0000256" key="3">
    <source>
        <dbReference type="SAM" id="SignalP"/>
    </source>
</evidence>
<protein>
    <submittedName>
        <fullName evidence="6">Uncharacterized protein LOC106461820</fullName>
    </submittedName>
</protein>
<accession>A0ABM1SMN0</accession>
<keyword evidence="3" id="KW-0732">Signal</keyword>
<dbReference type="InterPro" id="IPR058698">
    <property type="entry name" value="CUB_metazoa"/>
</dbReference>
<proteinExistence type="predicted"/>
<evidence type="ECO:0000313" key="6">
    <source>
        <dbReference type="RefSeq" id="XP_022244886.1"/>
    </source>
</evidence>
<reference evidence="6" key="1">
    <citation type="submission" date="2025-08" db="UniProtKB">
        <authorList>
            <consortium name="RefSeq"/>
        </authorList>
    </citation>
    <scope>IDENTIFICATION</scope>
    <source>
        <tissue evidence="6">Muscle</tissue>
    </source>
</reference>
<dbReference type="Pfam" id="PF26080">
    <property type="entry name" value="CUB_animal"/>
    <property type="match status" value="1"/>
</dbReference>
<dbReference type="PANTHER" id="PTHR33236:SF11">
    <property type="entry name" value="CUB DOMAIN-CONTAINING PROTEIN"/>
    <property type="match status" value="1"/>
</dbReference>
<keyword evidence="5" id="KW-1185">Reference proteome</keyword>
<feature type="signal peptide" evidence="3">
    <location>
        <begin position="1"/>
        <end position="18"/>
    </location>
</feature>
<feature type="chain" id="PRO_5047517198" evidence="3">
    <location>
        <begin position="19"/>
        <end position="420"/>
    </location>
</feature>
<dbReference type="InterPro" id="IPR000859">
    <property type="entry name" value="CUB_dom"/>
</dbReference>
<dbReference type="SUPFAM" id="SSF49854">
    <property type="entry name" value="Spermadhesin, CUB domain"/>
    <property type="match status" value="2"/>
</dbReference>
<dbReference type="Proteomes" id="UP000694941">
    <property type="component" value="Unplaced"/>
</dbReference>